<dbReference type="PANTHER" id="PTHR44873:SF1">
    <property type="entry name" value="DNAJ HOMOLOG SUBFAMILY C MEMBER 30, MITOCHONDRIAL"/>
    <property type="match status" value="1"/>
</dbReference>
<dbReference type="PANTHER" id="PTHR44873">
    <property type="entry name" value="DNAJ HOMOLOG SUBFAMILY C MEMBER 30, MITOCHONDRIAL"/>
    <property type="match status" value="1"/>
</dbReference>
<protein>
    <submittedName>
        <fullName evidence="4">DnaJ homolog subfamily C member 30, mitochondrial-like</fullName>
    </submittedName>
</protein>
<evidence type="ECO:0000313" key="3">
    <source>
        <dbReference type="Proteomes" id="UP000515158"/>
    </source>
</evidence>
<dbReference type="PRINTS" id="PR00625">
    <property type="entry name" value="JDOMAIN"/>
</dbReference>
<dbReference type="GeneID" id="117639231"/>
<dbReference type="PROSITE" id="PS50076">
    <property type="entry name" value="DNAJ_2"/>
    <property type="match status" value="1"/>
</dbReference>
<dbReference type="Gene3D" id="1.10.287.110">
    <property type="entry name" value="DnaJ domain"/>
    <property type="match status" value="1"/>
</dbReference>
<keyword evidence="3" id="KW-1185">Reference proteome</keyword>
<keyword evidence="1" id="KW-0472">Membrane</keyword>
<dbReference type="PROSITE" id="PS00636">
    <property type="entry name" value="DNAJ_1"/>
    <property type="match status" value="1"/>
</dbReference>
<dbReference type="RefSeq" id="XP_034230582.1">
    <property type="nucleotide sequence ID" value="XM_034374691.1"/>
</dbReference>
<dbReference type="FunCoup" id="A0A6P8Y9Y8">
    <property type="interactions" value="691"/>
</dbReference>
<evidence type="ECO:0000313" key="4">
    <source>
        <dbReference type="RefSeq" id="XP_034230582.1"/>
    </source>
</evidence>
<dbReference type="OrthoDB" id="291007at2759"/>
<dbReference type="InParanoid" id="A0A6P8Y9Y8"/>
<dbReference type="AlphaFoldDB" id="A0A6P8Y9Y8"/>
<dbReference type="Proteomes" id="UP000515158">
    <property type="component" value="Unplaced"/>
</dbReference>
<dbReference type="KEGG" id="tpal:117639231"/>
<dbReference type="SMART" id="SM00271">
    <property type="entry name" value="DnaJ"/>
    <property type="match status" value="1"/>
</dbReference>
<keyword evidence="1" id="KW-0812">Transmembrane</keyword>
<feature type="transmembrane region" description="Helical" evidence="1">
    <location>
        <begin position="188"/>
        <end position="207"/>
    </location>
</feature>
<evidence type="ECO:0000256" key="1">
    <source>
        <dbReference type="SAM" id="Phobius"/>
    </source>
</evidence>
<sequence length="219" mass="25301">MMISLKTRGLRLPTEGIRCFSVRSSQCQKSHYDTLKISPNASQADVKSAYYKLSKQYHPDANINDPTATVKFQEISEAYEVLGNEDSRMRYDKGMAPLDRMASGTRKAGFKVPEDPRAAFYKSRLQNKMKVPTTGRIYNFDDWTKNHYSASIKTNRDLRNQARTAVKRDIQYSDTENERRMDKKLVMLEKRVAITLVSIFLFLAVLYELDQPDTPRPLK</sequence>
<dbReference type="CDD" id="cd06257">
    <property type="entry name" value="DnaJ"/>
    <property type="match status" value="1"/>
</dbReference>
<organism evidence="4">
    <name type="scientific">Thrips palmi</name>
    <name type="common">Melon thrips</name>
    <dbReference type="NCBI Taxonomy" id="161013"/>
    <lineage>
        <taxon>Eukaryota</taxon>
        <taxon>Metazoa</taxon>
        <taxon>Ecdysozoa</taxon>
        <taxon>Arthropoda</taxon>
        <taxon>Hexapoda</taxon>
        <taxon>Insecta</taxon>
        <taxon>Pterygota</taxon>
        <taxon>Neoptera</taxon>
        <taxon>Paraneoptera</taxon>
        <taxon>Thysanoptera</taxon>
        <taxon>Terebrantia</taxon>
        <taxon>Thripoidea</taxon>
        <taxon>Thripidae</taxon>
        <taxon>Thrips</taxon>
    </lineage>
</organism>
<accession>A0A6P8Y9Y8</accession>
<dbReference type="InterPro" id="IPR053025">
    <property type="entry name" value="Mito_ATP_Synthase-Asso"/>
</dbReference>
<dbReference type="SUPFAM" id="SSF46565">
    <property type="entry name" value="Chaperone J-domain"/>
    <property type="match status" value="1"/>
</dbReference>
<dbReference type="InterPro" id="IPR018253">
    <property type="entry name" value="DnaJ_domain_CS"/>
</dbReference>
<gene>
    <name evidence="4" type="primary">LOC117639231</name>
</gene>
<name>A0A6P8Y9Y8_THRPL</name>
<dbReference type="InterPro" id="IPR001623">
    <property type="entry name" value="DnaJ_domain"/>
</dbReference>
<evidence type="ECO:0000259" key="2">
    <source>
        <dbReference type="PROSITE" id="PS50076"/>
    </source>
</evidence>
<dbReference type="InterPro" id="IPR036869">
    <property type="entry name" value="J_dom_sf"/>
</dbReference>
<keyword evidence="1" id="KW-1133">Transmembrane helix</keyword>
<reference evidence="4" key="1">
    <citation type="submission" date="2025-08" db="UniProtKB">
        <authorList>
            <consortium name="RefSeq"/>
        </authorList>
    </citation>
    <scope>IDENTIFICATION</scope>
    <source>
        <tissue evidence="4">Total insect</tissue>
    </source>
</reference>
<proteinExistence type="predicted"/>
<feature type="domain" description="J" evidence="2">
    <location>
        <begin position="30"/>
        <end position="95"/>
    </location>
</feature>
<dbReference type="Pfam" id="PF00226">
    <property type="entry name" value="DnaJ"/>
    <property type="match status" value="1"/>
</dbReference>